<dbReference type="EMBL" id="JASPKZ010002701">
    <property type="protein sequence ID" value="KAJ9594971.1"/>
    <property type="molecule type" value="Genomic_DNA"/>
</dbReference>
<comment type="caution">
    <text evidence="2">The sequence shown here is derived from an EMBL/GenBank/DDBJ whole genome shotgun (WGS) entry which is preliminary data.</text>
</comment>
<keyword evidence="1" id="KW-0732">Signal</keyword>
<feature type="non-terminal residue" evidence="2">
    <location>
        <position position="1"/>
    </location>
</feature>
<reference evidence="2" key="1">
    <citation type="journal article" date="2023" name="IScience">
        <title>Live-bearing cockroach genome reveals convergent evolutionary mechanisms linked to viviparity in insects and beyond.</title>
        <authorList>
            <person name="Fouks B."/>
            <person name="Harrison M.C."/>
            <person name="Mikhailova A.A."/>
            <person name="Marchal E."/>
            <person name="English S."/>
            <person name="Carruthers M."/>
            <person name="Jennings E.C."/>
            <person name="Chiamaka E.L."/>
            <person name="Frigard R.A."/>
            <person name="Pippel M."/>
            <person name="Attardo G.M."/>
            <person name="Benoit J.B."/>
            <person name="Bornberg-Bauer E."/>
            <person name="Tobe S.S."/>
        </authorList>
    </citation>
    <scope>NUCLEOTIDE SEQUENCE</scope>
    <source>
        <strain evidence="2">Stay&amp;Tobe</strain>
    </source>
</reference>
<evidence type="ECO:0000313" key="3">
    <source>
        <dbReference type="Proteomes" id="UP001233999"/>
    </source>
</evidence>
<evidence type="ECO:0000313" key="2">
    <source>
        <dbReference type="EMBL" id="KAJ9594971.1"/>
    </source>
</evidence>
<name>A0AAD8ELX1_DIPPU</name>
<protein>
    <recommendedName>
        <fullName evidence="4">Maturase K</fullName>
    </recommendedName>
</protein>
<proteinExistence type="predicted"/>
<evidence type="ECO:0000256" key="1">
    <source>
        <dbReference type="SAM" id="SignalP"/>
    </source>
</evidence>
<keyword evidence="3" id="KW-1185">Reference proteome</keyword>
<feature type="signal peptide" evidence="1">
    <location>
        <begin position="1"/>
        <end position="18"/>
    </location>
</feature>
<reference evidence="2" key="2">
    <citation type="submission" date="2023-05" db="EMBL/GenBank/DDBJ databases">
        <authorList>
            <person name="Fouks B."/>
        </authorList>
    </citation>
    <scope>NUCLEOTIDE SEQUENCE</scope>
    <source>
        <strain evidence="2">Stay&amp;Tobe</strain>
        <tissue evidence="2">Testes</tissue>
    </source>
</reference>
<gene>
    <name evidence="2" type="ORF">L9F63_013735</name>
</gene>
<feature type="non-terminal residue" evidence="2">
    <location>
        <position position="254"/>
    </location>
</feature>
<dbReference type="Proteomes" id="UP001233999">
    <property type="component" value="Unassembled WGS sequence"/>
</dbReference>
<sequence>HRFSSLALSKLVFKLVQLYIQLARLYKTLIQNKSQYDFPCRPMNLLVSRTSTHAPSITEKLQLLFITIKAKLYKDLENESDERRSTIHGSLVHVHIPGNVQLAKLNKMPKPKTPAALSKIYRYLKMRTKVYRRKSRQSRSRHTFLYLKCLLSKTNVSVLYASAGKKKPLKLLHLTILGHVLTRSYYYRPSSGSVRFTKNNDDSRSRNPCKTKWFNLIPLPVHAPNVLMKLIHYEHFILMAEKSRAVALDGREIK</sequence>
<organism evidence="2 3">
    <name type="scientific">Diploptera punctata</name>
    <name type="common">Pacific beetle cockroach</name>
    <dbReference type="NCBI Taxonomy" id="6984"/>
    <lineage>
        <taxon>Eukaryota</taxon>
        <taxon>Metazoa</taxon>
        <taxon>Ecdysozoa</taxon>
        <taxon>Arthropoda</taxon>
        <taxon>Hexapoda</taxon>
        <taxon>Insecta</taxon>
        <taxon>Pterygota</taxon>
        <taxon>Neoptera</taxon>
        <taxon>Polyneoptera</taxon>
        <taxon>Dictyoptera</taxon>
        <taxon>Blattodea</taxon>
        <taxon>Blaberoidea</taxon>
        <taxon>Blaberidae</taxon>
        <taxon>Diplopterinae</taxon>
        <taxon>Diploptera</taxon>
    </lineage>
</organism>
<dbReference type="AlphaFoldDB" id="A0AAD8ELX1"/>
<accession>A0AAD8ELX1</accession>
<feature type="chain" id="PRO_5042060024" description="Maturase K" evidence="1">
    <location>
        <begin position="19"/>
        <end position="254"/>
    </location>
</feature>
<evidence type="ECO:0008006" key="4">
    <source>
        <dbReference type="Google" id="ProtNLM"/>
    </source>
</evidence>